<protein>
    <submittedName>
        <fullName evidence="1">Uncharacterized protein</fullName>
    </submittedName>
</protein>
<accession>X1AZG5</accession>
<proteinExistence type="predicted"/>
<reference evidence="1" key="1">
    <citation type="journal article" date="2014" name="Front. Microbiol.">
        <title>High frequency of phylogenetically diverse reductive dehalogenase-homologous genes in deep subseafloor sedimentary metagenomes.</title>
        <authorList>
            <person name="Kawai M."/>
            <person name="Futagami T."/>
            <person name="Toyoda A."/>
            <person name="Takaki Y."/>
            <person name="Nishi S."/>
            <person name="Hori S."/>
            <person name="Arai W."/>
            <person name="Tsubouchi T."/>
            <person name="Morono Y."/>
            <person name="Uchiyama I."/>
            <person name="Ito T."/>
            <person name="Fujiyama A."/>
            <person name="Inagaki F."/>
            <person name="Takami H."/>
        </authorList>
    </citation>
    <scope>NUCLEOTIDE SEQUENCE</scope>
    <source>
        <strain evidence="1">Expedition CK06-06</strain>
    </source>
</reference>
<dbReference type="AlphaFoldDB" id="X1AZG5"/>
<evidence type="ECO:0000313" key="1">
    <source>
        <dbReference type="EMBL" id="GAG65151.1"/>
    </source>
</evidence>
<dbReference type="EMBL" id="BART01007882">
    <property type="protein sequence ID" value="GAG65151.1"/>
    <property type="molecule type" value="Genomic_DNA"/>
</dbReference>
<sequence length="71" mass="8284">MKKWISKANWKKYNPGHASNNENRIIEHITSDYHETKSQAEAVCRLLLCDYSHDSPCDIRGTCYKAWVEKA</sequence>
<gene>
    <name evidence="1" type="ORF">S01H4_17847</name>
</gene>
<organism evidence="1">
    <name type="scientific">marine sediment metagenome</name>
    <dbReference type="NCBI Taxonomy" id="412755"/>
    <lineage>
        <taxon>unclassified sequences</taxon>
        <taxon>metagenomes</taxon>
        <taxon>ecological metagenomes</taxon>
    </lineage>
</organism>
<comment type="caution">
    <text evidence="1">The sequence shown here is derived from an EMBL/GenBank/DDBJ whole genome shotgun (WGS) entry which is preliminary data.</text>
</comment>
<name>X1AZG5_9ZZZZ</name>